<keyword evidence="2" id="KW-1185">Reference proteome</keyword>
<proteinExistence type="predicted"/>
<evidence type="ECO:0000313" key="1">
    <source>
        <dbReference type="EMBL" id="MFN0293130.1"/>
    </source>
</evidence>
<accession>A0ABW9JL06</accession>
<dbReference type="Proteomes" id="UP001517367">
    <property type="component" value="Unassembled WGS sequence"/>
</dbReference>
<dbReference type="RefSeq" id="WP_138728819.1">
    <property type="nucleotide sequence ID" value="NZ_SRMP02000045.1"/>
</dbReference>
<sequence length="134" mass="15199">MSKKINEISKAIKNSPLQVVALALYLDVDDTTVSKWNSNISQPSLKRLDEVGEVLEIDNKDLVSSKPRIQSGLAEALQNEYKKLLKSGLTQKVKIKDENGEDKEVNNPEMVKALRDFVENYRNIKKTTDPTKKR</sequence>
<dbReference type="Gene3D" id="1.10.260.40">
    <property type="entry name" value="lambda repressor-like DNA-binding domains"/>
    <property type="match status" value="1"/>
</dbReference>
<gene>
    <name evidence="1" type="ORF">E5L68_017190</name>
</gene>
<dbReference type="EMBL" id="SRMP02000045">
    <property type="protein sequence ID" value="MFN0293130.1"/>
    <property type="molecule type" value="Genomic_DNA"/>
</dbReference>
<name>A0ABW9JL06_9SPHI</name>
<evidence type="ECO:0008006" key="3">
    <source>
        <dbReference type="Google" id="ProtNLM"/>
    </source>
</evidence>
<organism evidence="1 2">
    <name type="scientific">Pedobacter helvus</name>
    <dbReference type="NCBI Taxonomy" id="2563444"/>
    <lineage>
        <taxon>Bacteria</taxon>
        <taxon>Pseudomonadati</taxon>
        <taxon>Bacteroidota</taxon>
        <taxon>Sphingobacteriia</taxon>
        <taxon>Sphingobacteriales</taxon>
        <taxon>Sphingobacteriaceae</taxon>
        <taxon>Pedobacter</taxon>
    </lineage>
</organism>
<dbReference type="InterPro" id="IPR010982">
    <property type="entry name" value="Lambda_DNA-bd_dom_sf"/>
</dbReference>
<protein>
    <recommendedName>
        <fullName evidence="3">HTH cro/C1-type domain-containing protein</fullName>
    </recommendedName>
</protein>
<reference evidence="1 2" key="1">
    <citation type="submission" date="2024-12" db="EMBL/GenBank/DDBJ databases">
        <authorList>
            <person name="Hu S."/>
        </authorList>
    </citation>
    <scope>NUCLEOTIDE SEQUENCE [LARGE SCALE GENOMIC DNA]</scope>
    <source>
        <strain evidence="1 2">P-25</strain>
    </source>
</reference>
<evidence type="ECO:0000313" key="2">
    <source>
        <dbReference type="Proteomes" id="UP001517367"/>
    </source>
</evidence>
<comment type="caution">
    <text evidence="1">The sequence shown here is derived from an EMBL/GenBank/DDBJ whole genome shotgun (WGS) entry which is preliminary data.</text>
</comment>